<evidence type="ECO:0000256" key="16">
    <source>
        <dbReference type="ARBA" id="ARBA00045722"/>
    </source>
</evidence>
<dbReference type="GeneTree" id="ENSGT00940000160836"/>
<dbReference type="FunFam" id="3.50.50.60:FF:000409">
    <property type="entry name" value="Dimethylaniline monooxygenase [N-oxide-forming]"/>
    <property type="match status" value="1"/>
</dbReference>
<dbReference type="OMA" id="WHYDPIP"/>
<sequence length="565" mass="64096">MRLSALSCARRSPRPWRQTQRREAGSMARKRIAVIGAGVCGLSSVKCCLDEGLEPTCFERSHDIGGLWRFEENPEEGRASIYKSVIINTSKEMMCFSDFPIPEDYPNYMHHSKVMEYFRMYAERFGLLRHVRFQTNVVSVTKRPDFSTSGQWDVVTETEGKQDSAVFDGVMVCTGHHTHPHLPLASFPGIDTFKGRFLHSRDYKEPQEFSGKRVVVVGIGSSGTDLAVELSHTAEQVFLSTRRGAWILGRVGEEGYPIDTIHVTRYEESLRRIAPLPLLNYFSEKKLNAKFNHALYGLQPAHRFSSQHPTFSDDLPNCIISGKVLVKTNIREFTETGAIFEDGTREEDIDVVVFATGYSFSFPFLRDCVSVTDNQVSLYKFTFPPQLEKPTLAFIGLIQVLGAVMPVAELQARWATRVFKGLSGLPSASDMEADIARKREEMAKRYVKSQRYTLQADYVPYMDEVACLAGVQPKLLSLFLTDPKLAMEVFFGPCTPYQYRLRGPGKWDGARNAILSQRERIIKPLKTRVLAKDTRTLEPRYLWIFPIVALAAVIFAYFQVLLFKP</sequence>
<comment type="catalytic activity">
    <reaction evidence="23">
        <text>(2E)-geranial + NADPH + O2 + H(+) = (1E)-2,6-dimethylhepta-1,5-dien-1-yl formate + NADP(+) + H2O</text>
        <dbReference type="Rhea" id="RHEA:54860"/>
        <dbReference type="ChEBI" id="CHEBI:15377"/>
        <dbReference type="ChEBI" id="CHEBI:15378"/>
        <dbReference type="ChEBI" id="CHEBI:15379"/>
        <dbReference type="ChEBI" id="CHEBI:16980"/>
        <dbReference type="ChEBI" id="CHEBI:57783"/>
        <dbReference type="ChEBI" id="CHEBI:58349"/>
        <dbReference type="ChEBI" id="CHEBI:138375"/>
    </reaction>
    <physiologicalReaction direction="left-to-right" evidence="23">
        <dbReference type="Rhea" id="RHEA:54861"/>
    </physiologicalReaction>
</comment>
<evidence type="ECO:0000256" key="18">
    <source>
        <dbReference type="ARBA" id="ARBA00047574"/>
    </source>
</evidence>
<dbReference type="FunFam" id="3.50.50.60:FF:000073">
    <property type="entry name" value="Dimethylaniline monooxygenase [N-oxide-forming]"/>
    <property type="match status" value="1"/>
</dbReference>
<protein>
    <recommendedName>
        <fullName evidence="28">Flavin-containing monooxygenase</fullName>
        <ecNumber evidence="28">1.-.-.-</ecNumber>
    </recommendedName>
</protein>
<dbReference type="Proteomes" id="UP000007267">
    <property type="component" value="Unassembled WGS sequence"/>
</dbReference>
<keyword evidence="5" id="KW-0597">Phosphoprotein</keyword>
<evidence type="ECO:0000256" key="23">
    <source>
        <dbReference type="ARBA" id="ARBA00048989"/>
    </source>
</evidence>
<evidence type="ECO:0000256" key="2">
    <source>
        <dbReference type="ARBA" id="ARBA00004524"/>
    </source>
</evidence>
<comment type="catalytic activity">
    <reaction evidence="18">
        <text>heptan-2-one + NADPH + O2 + H(+) = pentyl acetate + NADP(+) + H2O</text>
        <dbReference type="Rhea" id="RHEA:54836"/>
        <dbReference type="ChEBI" id="CHEBI:5672"/>
        <dbReference type="ChEBI" id="CHEBI:15377"/>
        <dbReference type="ChEBI" id="CHEBI:15378"/>
        <dbReference type="ChEBI" id="CHEBI:15379"/>
        <dbReference type="ChEBI" id="CHEBI:57783"/>
        <dbReference type="ChEBI" id="CHEBI:58349"/>
        <dbReference type="ChEBI" id="CHEBI:87362"/>
    </reaction>
    <physiologicalReaction direction="left-to-right" evidence="18">
        <dbReference type="Rhea" id="RHEA:54837"/>
    </physiologicalReaction>
</comment>
<comment type="catalytic activity">
    <reaction evidence="25">
        <text>N,N-dimethylaniline + NADPH + O2 + H(+) = N,N-dimethylaniline N-oxide + NADP(+) + H2O</text>
        <dbReference type="Rhea" id="RHEA:24468"/>
        <dbReference type="ChEBI" id="CHEBI:15377"/>
        <dbReference type="ChEBI" id="CHEBI:15378"/>
        <dbReference type="ChEBI" id="CHEBI:15379"/>
        <dbReference type="ChEBI" id="CHEBI:16269"/>
        <dbReference type="ChEBI" id="CHEBI:17735"/>
        <dbReference type="ChEBI" id="CHEBI:57783"/>
        <dbReference type="ChEBI" id="CHEBI:58349"/>
        <dbReference type="EC" id="1.14.13.8"/>
    </reaction>
    <physiologicalReaction direction="left-to-right" evidence="25">
        <dbReference type="Rhea" id="RHEA:24469"/>
    </physiologicalReaction>
</comment>
<evidence type="ECO:0000256" key="7">
    <source>
        <dbReference type="ARBA" id="ARBA00022692"/>
    </source>
</evidence>
<evidence type="ECO:0000256" key="22">
    <source>
        <dbReference type="ARBA" id="ARBA00048459"/>
    </source>
</evidence>
<dbReference type="GO" id="GO:0050660">
    <property type="term" value="F:flavin adenine dinucleotide binding"/>
    <property type="evidence" value="ECO:0007669"/>
    <property type="project" value="InterPro"/>
</dbReference>
<evidence type="ECO:0000256" key="25">
    <source>
        <dbReference type="ARBA" id="ARBA00049443"/>
    </source>
</evidence>
<dbReference type="InterPro" id="IPR020946">
    <property type="entry name" value="Flavin_mOase-like"/>
</dbReference>
<evidence type="ECO:0000256" key="13">
    <source>
        <dbReference type="ARBA" id="ARBA00023033"/>
    </source>
</evidence>
<comment type="catalytic activity">
    <reaction evidence="21">
        <text>hexan-3-one + NADPH + O2 + H(+) = ethyl butanoate + NADP(+) + H2O</text>
        <dbReference type="Rhea" id="RHEA:54844"/>
        <dbReference type="ChEBI" id="CHEBI:15377"/>
        <dbReference type="ChEBI" id="CHEBI:15378"/>
        <dbReference type="ChEBI" id="CHEBI:15379"/>
        <dbReference type="ChEBI" id="CHEBI:57783"/>
        <dbReference type="ChEBI" id="CHEBI:58349"/>
        <dbReference type="ChEBI" id="CHEBI:88764"/>
        <dbReference type="ChEBI" id="CHEBI:89891"/>
    </reaction>
    <physiologicalReaction direction="left-to-right" evidence="21">
        <dbReference type="Rhea" id="RHEA:54845"/>
    </physiologicalReaction>
</comment>
<evidence type="ECO:0000256" key="14">
    <source>
        <dbReference type="ARBA" id="ARBA00023098"/>
    </source>
</evidence>
<keyword evidence="6 27" id="KW-0285">Flavoprotein</keyword>
<evidence type="ECO:0000256" key="24">
    <source>
        <dbReference type="ARBA" id="ARBA00048990"/>
    </source>
</evidence>
<dbReference type="Gene3D" id="3.50.50.60">
    <property type="entry name" value="FAD/NAD(P)-binding domain"/>
    <property type="match status" value="2"/>
</dbReference>
<evidence type="ECO:0000256" key="11">
    <source>
        <dbReference type="ARBA" id="ARBA00022989"/>
    </source>
</evidence>
<keyword evidence="12 27" id="KW-0560">Oxidoreductase</keyword>
<dbReference type="GO" id="GO:0005789">
    <property type="term" value="C:endoplasmic reticulum membrane"/>
    <property type="evidence" value="ECO:0007669"/>
    <property type="project" value="UniProtKB-SubCell"/>
</dbReference>
<dbReference type="GO" id="GO:0006629">
    <property type="term" value="P:lipid metabolic process"/>
    <property type="evidence" value="ECO:0007669"/>
    <property type="project" value="UniProtKB-KW"/>
</dbReference>
<keyword evidence="10 27" id="KW-0521">NADP</keyword>
<keyword evidence="27" id="KW-0256">Endoplasmic reticulum</keyword>
<dbReference type="OrthoDB" id="66881at2759"/>
<dbReference type="SUPFAM" id="SSF51905">
    <property type="entry name" value="FAD/NAD(P)-binding domain"/>
    <property type="match status" value="2"/>
</dbReference>
<reference evidence="31" key="1">
    <citation type="submission" date="2011-10" db="EMBL/GenBank/DDBJ databases">
        <authorList>
            <consortium name="Soft-shell Turtle Genome Consortium"/>
        </authorList>
    </citation>
    <scope>NUCLEOTIDE SEQUENCE [LARGE SCALE GENOMIC DNA]</scope>
    <source>
        <strain evidence="31">Daiwa-1</strain>
    </source>
</reference>
<evidence type="ECO:0000256" key="15">
    <source>
        <dbReference type="ARBA" id="ARBA00023136"/>
    </source>
</evidence>
<keyword evidence="31" id="KW-1185">Reference proteome</keyword>
<name>K7G1T3_PELSI</name>
<comment type="catalytic activity">
    <reaction evidence="24">
        <text>heptan-4-one + NADPH + O2 + H(+) = propyl butanoate + NADP(+) + H2O</text>
        <dbReference type="Rhea" id="RHEA:54852"/>
        <dbReference type="ChEBI" id="CHEBI:15377"/>
        <dbReference type="ChEBI" id="CHEBI:15378"/>
        <dbReference type="ChEBI" id="CHEBI:15379"/>
        <dbReference type="ChEBI" id="CHEBI:57783"/>
        <dbReference type="ChEBI" id="CHEBI:58349"/>
        <dbReference type="ChEBI" id="CHEBI:89484"/>
        <dbReference type="ChEBI" id="CHEBI:89719"/>
    </reaction>
    <physiologicalReaction direction="left-to-right" evidence="24">
        <dbReference type="Rhea" id="RHEA:54853"/>
    </physiologicalReaction>
</comment>
<dbReference type="GO" id="GO:0016174">
    <property type="term" value="F:NAD(P)H oxidase H2O2-forming activity"/>
    <property type="evidence" value="ECO:0007669"/>
    <property type="project" value="UniProtKB-EC"/>
</dbReference>
<evidence type="ECO:0000256" key="6">
    <source>
        <dbReference type="ARBA" id="ARBA00022630"/>
    </source>
</evidence>
<keyword evidence="11 29" id="KW-1133">Transmembrane helix</keyword>
<evidence type="ECO:0000256" key="5">
    <source>
        <dbReference type="ARBA" id="ARBA00022553"/>
    </source>
</evidence>
<reference evidence="31" key="2">
    <citation type="journal article" date="2013" name="Nat. Genet.">
        <title>The draft genomes of soft-shell turtle and green sea turtle yield insights into the development and evolution of the turtle-specific body plan.</title>
        <authorList>
            <person name="Wang Z."/>
            <person name="Pascual-Anaya J."/>
            <person name="Zadissa A."/>
            <person name="Li W."/>
            <person name="Niimura Y."/>
            <person name="Huang Z."/>
            <person name="Li C."/>
            <person name="White S."/>
            <person name="Xiong Z."/>
            <person name="Fang D."/>
            <person name="Wang B."/>
            <person name="Ming Y."/>
            <person name="Chen Y."/>
            <person name="Zheng Y."/>
            <person name="Kuraku S."/>
            <person name="Pignatelli M."/>
            <person name="Herrero J."/>
            <person name="Beal K."/>
            <person name="Nozawa M."/>
            <person name="Li Q."/>
            <person name="Wang J."/>
            <person name="Zhang H."/>
            <person name="Yu L."/>
            <person name="Shigenobu S."/>
            <person name="Wang J."/>
            <person name="Liu J."/>
            <person name="Flicek P."/>
            <person name="Searle S."/>
            <person name="Wang J."/>
            <person name="Kuratani S."/>
            <person name="Yin Y."/>
            <person name="Aken B."/>
            <person name="Zhang G."/>
            <person name="Irie N."/>
        </authorList>
    </citation>
    <scope>NUCLEOTIDE SEQUENCE [LARGE SCALE GENOMIC DNA]</scope>
    <source>
        <strain evidence="31">Daiwa-1</strain>
    </source>
</reference>
<comment type="function">
    <text evidence="16">Acts as a Baeyer-Villiger monooxygenase on a broad range of substrates. Catalyzes the insertion of an oxygen atom into a carbon-carbon bond adjacent to a carbonyl, which converts ketones to esters. Active on diverse carbonyl compounds, whereas soft nucleophiles are mostly non- or poorly reactive. In contrast with other forms of FMO it is non- or poorly active on 'classical' substrates such as drugs, pesticides, and dietary components containing soft nucleophilic heteroatoms. Able to oxidize drug molecules bearing a carbonyl group on an aliphatic chain, such as nabumetone and pentoxifylline. Also, in the absence of substrates, shows slow but yet significant NADPH oxidase activity. Acts as a positive modulator of cholesterol biosynthesis as well as glucose homeostasis, promoting metabolic aging via pleiotropic effects.</text>
</comment>
<reference evidence="30" key="4">
    <citation type="submission" date="2025-09" db="UniProtKB">
        <authorList>
            <consortium name="Ensembl"/>
        </authorList>
    </citation>
    <scope>IDENTIFICATION</scope>
</reference>
<dbReference type="KEGG" id="pss:102458541"/>
<keyword evidence="4" id="KW-0488">Methylation</keyword>
<dbReference type="GO" id="GO:0004499">
    <property type="term" value="F:N,N-dimethylaniline monooxygenase activity"/>
    <property type="evidence" value="ECO:0007669"/>
    <property type="project" value="UniProtKB-UniRule"/>
</dbReference>
<dbReference type="Ensembl" id="ENSPSIT00000014311.1">
    <property type="protein sequence ID" value="ENSPSIP00000014244.1"/>
    <property type="gene ID" value="ENSPSIG00000012783.1"/>
</dbReference>
<dbReference type="InterPro" id="IPR036188">
    <property type="entry name" value="FAD/NAD-bd_sf"/>
</dbReference>
<dbReference type="GO" id="GO:0050661">
    <property type="term" value="F:NADP binding"/>
    <property type="evidence" value="ECO:0007669"/>
    <property type="project" value="InterPro"/>
</dbReference>
<dbReference type="PIRSF" id="PIRSF000332">
    <property type="entry name" value="FMO"/>
    <property type="match status" value="1"/>
</dbReference>
<evidence type="ECO:0000256" key="12">
    <source>
        <dbReference type="ARBA" id="ARBA00023002"/>
    </source>
</evidence>
<comment type="cofactor">
    <cofactor evidence="1 27 28">
        <name>FAD</name>
        <dbReference type="ChEBI" id="CHEBI:57692"/>
    </cofactor>
</comment>
<dbReference type="EMBL" id="AGCU01125039">
    <property type="status" value="NOT_ANNOTATED_CDS"/>
    <property type="molecule type" value="Genomic_DNA"/>
</dbReference>
<comment type="catalytic activity">
    <reaction evidence="22">
        <text>octan-3-one + NADPH + O2 + H(+) = ethyl hexanoate + NADP(+) + H2O</text>
        <dbReference type="Rhea" id="RHEA:54856"/>
        <dbReference type="ChEBI" id="CHEBI:15377"/>
        <dbReference type="ChEBI" id="CHEBI:15378"/>
        <dbReference type="ChEBI" id="CHEBI:15379"/>
        <dbReference type="ChEBI" id="CHEBI:57783"/>
        <dbReference type="ChEBI" id="CHEBI:58349"/>
        <dbReference type="ChEBI" id="CHEBI:80946"/>
        <dbReference type="ChEBI" id="CHEBI:86055"/>
    </reaction>
    <physiologicalReaction direction="left-to-right" evidence="22">
        <dbReference type="Rhea" id="RHEA:54857"/>
    </physiologicalReaction>
</comment>
<evidence type="ECO:0000256" key="27">
    <source>
        <dbReference type="PIRNR" id="PIRNR000332"/>
    </source>
</evidence>
<keyword evidence="14" id="KW-0443">Lipid metabolism</keyword>
<keyword evidence="13 27" id="KW-0503">Monooxygenase</keyword>
<comment type="similarity">
    <text evidence="3 27 28">Belongs to the FMO family.</text>
</comment>
<evidence type="ECO:0000256" key="26">
    <source>
        <dbReference type="ARBA" id="ARBA00049475"/>
    </source>
</evidence>
<dbReference type="Pfam" id="PF00743">
    <property type="entry name" value="FMO-like"/>
    <property type="match status" value="1"/>
</dbReference>
<comment type="catalytic activity">
    <reaction evidence="26">
        <text>octan-3-one + NADPH + O2 + H(+) = pentyl propanoate + NADP(+) + H2O</text>
        <dbReference type="Rhea" id="RHEA:54840"/>
        <dbReference type="ChEBI" id="CHEBI:15377"/>
        <dbReference type="ChEBI" id="CHEBI:15378"/>
        <dbReference type="ChEBI" id="CHEBI:15379"/>
        <dbReference type="ChEBI" id="CHEBI:57783"/>
        <dbReference type="ChEBI" id="CHEBI:58349"/>
        <dbReference type="ChEBI" id="CHEBI:80946"/>
        <dbReference type="ChEBI" id="CHEBI:87373"/>
    </reaction>
    <physiologicalReaction direction="left-to-right" evidence="26">
        <dbReference type="Rhea" id="RHEA:54841"/>
    </physiologicalReaction>
</comment>
<dbReference type="RefSeq" id="XP_006128869.1">
    <property type="nucleotide sequence ID" value="XM_006128807.2"/>
</dbReference>
<feature type="transmembrane region" description="Helical" evidence="29">
    <location>
        <begin position="541"/>
        <end position="563"/>
    </location>
</feature>
<reference evidence="30" key="3">
    <citation type="submission" date="2025-08" db="UniProtKB">
        <authorList>
            <consortium name="Ensembl"/>
        </authorList>
    </citation>
    <scope>IDENTIFICATION</scope>
</reference>
<comment type="catalytic activity">
    <reaction evidence="19">
        <text>sulcatone + NADPH + O2 + H(+) = 4-methylpent-3-en-1-yl acetate + NADP(+) + H2O</text>
        <dbReference type="Rhea" id="RHEA:54864"/>
        <dbReference type="ChEBI" id="CHEBI:15377"/>
        <dbReference type="ChEBI" id="CHEBI:15378"/>
        <dbReference type="ChEBI" id="CHEBI:15379"/>
        <dbReference type="ChEBI" id="CHEBI:16310"/>
        <dbReference type="ChEBI" id="CHEBI:57783"/>
        <dbReference type="ChEBI" id="CHEBI:58349"/>
        <dbReference type="ChEBI" id="CHEBI:138373"/>
    </reaction>
    <physiologicalReaction direction="left-to-right" evidence="19">
        <dbReference type="Rhea" id="RHEA:54865"/>
    </physiologicalReaction>
</comment>
<dbReference type="eggNOG" id="KOG1399">
    <property type="taxonomic scope" value="Eukaryota"/>
</dbReference>
<evidence type="ECO:0000256" key="17">
    <source>
        <dbReference type="ARBA" id="ARBA00047426"/>
    </source>
</evidence>
<dbReference type="PANTHER" id="PTHR23023">
    <property type="entry name" value="DIMETHYLANILINE MONOOXYGENASE"/>
    <property type="match status" value="1"/>
</dbReference>
<dbReference type="GeneID" id="102458541"/>
<evidence type="ECO:0000256" key="29">
    <source>
        <dbReference type="SAM" id="Phobius"/>
    </source>
</evidence>
<keyword evidence="8 27" id="KW-0274">FAD</keyword>
<evidence type="ECO:0000256" key="20">
    <source>
        <dbReference type="ARBA" id="ARBA00047864"/>
    </source>
</evidence>
<dbReference type="EMBL" id="AGCU01125038">
    <property type="status" value="NOT_ANNOTATED_CDS"/>
    <property type="molecule type" value="Genomic_DNA"/>
</dbReference>
<accession>K7G1T3</accession>
<keyword evidence="15 27" id="KW-0472">Membrane</keyword>
<evidence type="ECO:0000256" key="19">
    <source>
        <dbReference type="ARBA" id="ARBA00047855"/>
    </source>
</evidence>
<dbReference type="PRINTS" id="PR00370">
    <property type="entry name" value="FMOXYGENASE"/>
</dbReference>
<evidence type="ECO:0000313" key="31">
    <source>
        <dbReference type="Proteomes" id="UP000007267"/>
    </source>
</evidence>
<evidence type="ECO:0000256" key="28">
    <source>
        <dbReference type="RuleBase" id="RU361177"/>
    </source>
</evidence>
<dbReference type="EC" id="1.-.-.-" evidence="28"/>
<evidence type="ECO:0000256" key="8">
    <source>
        <dbReference type="ARBA" id="ARBA00022827"/>
    </source>
</evidence>
<proteinExistence type="inferred from homology"/>
<dbReference type="InterPro" id="IPR050346">
    <property type="entry name" value="FMO-like"/>
</dbReference>
<evidence type="ECO:0000256" key="4">
    <source>
        <dbReference type="ARBA" id="ARBA00022481"/>
    </source>
</evidence>
<dbReference type="HOGENOM" id="CLU_006909_8_2_1"/>
<comment type="subcellular location">
    <subcellularLocation>
        <location evidence="27">Endoplasmic reticulum membrane</location>
    </subcellularLocation>
    <subcellularLocation>
        <location evidence="2">Microsome membrane</location>
    </subcellularLocation>
</comment>
<dbReference type="InterPro" id="IPR000960">
    <property type="entry name" value="Flavin_mOase"/>
</dbReference>
<evidence type="ECO:0000256" key="10">
    <source>
        <dbReference type="ARBA" id="ARBA00022857"/>
    </source>
</evidence>
<keyword evidence="7 29" id="KW-0812">Transmembrane</keyword>
<dbReference type="FunFam" id="3.50.50.60:FF:000042">
    <property type="entry name" value="Dimethylaniline monooxygenase [N-oxide-forming]"/>
    <property type="match status" value="1"/>
</dbReference>
<evidence type="ECO:0000256" key="3">
    <source>
        <dbReference type="ARBA" id="ARBA00009183"/>
    </source>
</evidence>
<comment type="catalytic activity">
    <reaction evidence="17">
        <text>hexan-3-one + NADPH + O2 + H(+) = propyl propanoate + NADP(+) + H2O</text>
        <dbReference type="Rhea" id="RHEA:54848"/>
        <dbReference type="ChEBI" id="CHEBI:15377"/>
        <dbReference type="ChEBI" id="CHEBI:15378"/>
        <dbReference type="ChEBI" id="CHEBI:15379"/>
        <dbReference type="ChEBI" id="CHEBI:57783"/>
        <dbReference type="ChEBI" id="CHEBI:58349"/>
        <dbReference type="ChEBI" id="CHEBI:89828"/>
        <dbReference type="ChEBI" id="CHEBI:89891"/>
    </reaction>
    <physiologicalReaction direction="left-to-right" evidence="17">
        <dbReference type="Rhea" id="RHEA:54849"/>
    </physiologicalReaction>
</comment>
<dbReference type="AlphaFoldDB" id="K7G1T3"/>
<dbReference type="EMBL" id="AGCU01125040">
    <property type="status" value="NOT_ANNOTATED_CDS"/>
    <property type="molecule type" value="Genomic_DNA"/>
</dbReference>
<evidence type="ECO:0000256" key="1">
    <source>
        <dbReference type="ARBA" id="ARBA00001974"/>
    </source>
</evidence>
<evidence type="ECO:0000256" key="21">
    <source>
        <dbReference type="ARBA" id="ARBA00047977"/>
    </source>
</evidence>
<organism evidence="30 31">
    <name type="scientific">Pelodiscus sinensis</name>
    <name type="common">Chinese softshell turtle</name>
    <name type="synonym">Trionyx sinensis</name>
    <dbReference type="NCBI Taxonomy" id="13735"/>
    <lineage>
        <taxon>Eukaryota</taxon>
        <taxon>Metazoa</taxon>
        <taxon>Chordata</taxon>
        <taxon>Craniata</taxon>
        <taxon>Vertebrata</taxon>
        <taxon>Euteleostomi</taxon>
        <taxon>Archelosauria</taxon>
        <taxon>Testudinata</taxon>
        <taxon>Testudines</taxon>
        <taxon>Cryptodira</taxon>
        <taxon>Trionychia</taxon>
        <taxon>Trionychidae</taxon>
        <taxon>Pelodiscus</taxon>
    </lineage>
</organism>
<evidence type="ECO:0000256" key="9">
    <source>
        <dbReference type="ARBA" id="ARBA00022848"/>
    </source>
</evidence>
<keyword evidence="9" id="KW-0492">Microsome</keyword>
<comment type="catalytic activity">
    <reaction evidence="20">
        <text>NADPH + O2 + H(+) = H2O2 + NADP(+)</text>
        <dbReference type="Rhea" id="RHEA:11260"/>
        <dbReference type="ChEBI" id="CHEBI:15378"/>
        <dbReference type="ChEBI" id="CHEBI:15379"/>
        <dbReference type="ChEBI" id="CHEBI:16240"/>
        <dbReference type="ChEBI" id="CHEBI:57783"/>
        <dbReference type="ChEBI" id="CHEBI:58349"/>
        <dbReference type="EC" id="1.6.3.1"/>
    </reaction>
    <physiologicalReaction direction="left-to-right" evidence="20">
        <dbReference type="Rhea" id="RHEA:11261"/>
    </physiologicalReaction>
</comment>
<dbReference type="PRINTS" id="PR01125">
    <property type="entry name" value="FMOXYGENASE5"/>
</dbReference>
<dbReference type="InterPro" id="IPR002257">
    <property type="entry name" value="Flavin_mOase_5"/>
</dbReference>
<evidence type="ECO:0000313" key="30">
    <source>
        <dbReference type="Ensembl" id="ENSPSIP00000014244.1"/>
    </source>
</evidence>